<dbReference type="AlphaFoldDB" id="Q4QJ06"/>
<feature type="region of interest" description="Disordered" evidence="1">
    <location>
        <begin position="1"/>
        <end position="44"/>
    </location>
</feature>
<reference evidence="2 3" key="1">
    <citation type="journal article" date="2005" name="Science">
        <title>The genome of the kinetoplastid parasite, Leishmania major.</title>
        <authorList>
            <person name="Ivens A.C."/>
            <person name="Peacock C.S."/>
            <person name="Worthey E.A."/>
            <person name="Murphy L."/>
            <person name="Aggarwal G."/>
            <person name="Berriman M."/>
            <person name="Sisk E."/>
            <person name="Rajandream M.A."/>
            <person name="Adlem E."/>
            <person name="Aert R."/>
            <person name="Anupama A."/>
            <person name="Apostolou Z."/>
            <person name="Attipoe P."/>
            <person name="Bason N."/>
            <person name="Bauser C."/>
            <person name="Beck A."/>
            <person name="Beverley S.M."/>
            <person name="Bianchettin G."/>
            <person name="Borzym K."/>
            <person name="Bothe G."/>
            <person name="Bruschi C.V."/>
            <person name="Collins M."/>
            <person name="Cadag E."/>
            <person name="Ciarloni L."/>
            <person name="Clayton C."/>
            <person name="Coulson R.M."/>
            <person name="Cronin A."/>
            <person name="Cruz A.K."/>
            <person name="Davies R.M."/>
            <person name="De Gaudenzi J."/>
            <person name="Dobson D.E."/>
            <person name="Duesterhoeft A."/>
            <person name="Fazelina G."/>
            <person name="Fosker N."/>
            <person name="Frasch A.C."/>
            <person name="Fraser A."/>
            <person name="Fuchs M."/>
            <person name="Gabel C."/>
            <person name="Goble A."/>
            <person name="Goffeau A."/>
            <person name="Harris D."/>
            <person name="Hertz-Fowler C."/>
            <person name="Hilbert H."/>
            <person name="Horn D."/>
            <person name="Huang Y."/>
            <person name="Klages S."/>
            <person name="Knights A."/>
            <person name="Kube M."/>
            <person name="Larke N."/>
            <person name="Litvin L."/>
            <person name="Lord A."/>
            <person name="Louie T."/>
            <person name="Marra M."/>
            <person name="Masuy D."/>
            <person name="Matthews K."/>
            <person name="Michaeli S."/>
            <person name="Mottram J.C."/>
            <person name="Muller-Auer S."/>
            <person name="Munden H."/>
            <person name="Nelson S."/>
            <person name="Norbertczak H."/>
            <person name="Oliver K."/>
            <person name="O'neil S."/>
            <person name="Pentony M."/>
            <person name="Pohl T.M."/>
            <person name="Price C."/>
            <person name="Purnelle B."/>
            <person name="Quail M.A."/>
            <person name="Rabbinowitsch E."/>
            <person name="Reinhardt R."/>
            <person name="Rieger M."/>
            <person name="Rinta J."/>
            <person name="Robben J."/>
            <person name="Robertson L."/>
            <person name="Ruiz J.C."/>
            <person name="Rutter S."/>
            <person name="Saunders D."/>
            <person name="Schafer M."/>
            <person name="Schein J."/>
            <person name="Schwartz D.C."/>
            <person name="Seeger K."/>
            <person name="Seyler A."/>
            <person name="Sharp S."/>
            <person name="Shin H."/>
            <person name="Sivam D."/>
            <person name="Squares R."/>
            <person name="Squares S."/>
            <person name="Tosato V."/>
            <person name="Vogt C."/>
            <person name="Volckaert G."/>
            <person name="Wambutt R."/>
            <person name="Warren T."/>
            <person name="Wedler H."/>
            <person name="Woodward J."/>
            <person name="Zhou S."/>
            <person name="Zimmermann W."/>
            <person name="Smith D.F."/>
            <person name="Blackwell J.M."/>
            <person name="Stuart K.D."/>
            <person name="Barrell B."/>
            <person name="Myler P.J."/>
        </authorList>
    </citation>
    <scope>NUCLEOTIDE SEQUENCE [LARGE SCALE GENOMIC DNA]</scope>
    <source>
        <strain evidence="3">MHOM/IL/81/Friedlin</strain>
    </source>
</reference>
<feature type="compositionally biased region" description="Basic and acidic residues" evidence="1">
    <location>
        <begin position="1"/>
        <end position="12"/>
    </location>
</feature>
<dbReference type="GeneID" id="5649094"/>
<dbReference type="KEGG" id="lma:LMJF_06_0710"/>
<sequence>MVEKGRRERATRQDPQVSTDDTAKVAGRHTHTHMNRRPQRCESVSRSRSLTISCITATATSFPPCYTTLSHVLTHVLALQLLWNLCRRLAPLLLDRFFTFIFVSRPMSMASPGRRNSRTHNTRRGAQRVVQRLPLALVFSRYPGRACMRFPFSDHHIFFLLLLLLTFVPATANPPPPTTATEATADGLVWLLRGPPLRADGDGLLHVQPRCPATSEAANDEGGGRGANTDSGGGDGSAADTVLTTLSPTMATETAAASRSSATAVDGTTQTRDLWMPPLPLQDLVKQFTHPHHYGLTEHAPKALVGATAMVSAVADAAKDEAGSSNGELHRALEDFSQYTHETVSVEFSVDVFDPIRGACVPYMHPLRAAAARTAKADDAGETASPRHASDLSIVHGCSGCALHSLPGRRGASGWAAPVAAATSMSSRKANQRRRRSACLCAQIFNNAADEALSSLRGLQTAIATDSEGAAAAPANEDGGGRRCSCRPSLHCLLRRSKHQQVCRSLRTDGGRAVVSPRAEHRASTPMQ</sequence>
<accession>Q4QJ06</accession>
<dbReference type="VEuPathDB" id="TriTrypDB:LMJSD75_060012900"/>
<feature type="region of interest" description="Disordered" evidence="1">
    <location>
        <begin position="509"/>
        <end position="528"/>
    </location>
</feature>
<evidence type="ECO:0000313" key="3">
    <source>
        <dbReference type="Proteomes" id="UP000000542"/>
    </source>
</evidence>
<dbReference type="VEuPathDB" id="TriTrypDB:LMJFC_060013400"/>
<name>Q4QJ06_LEIMA</name>
<dbReference type="Proteomes" id="UP000000542">
    <property type="component" value="Chromosome 6"/>
</dbReference>
<gene>
    <name evidence="2" type="ORF">LMJF_06_0710</name>
</gene>
<dbReference type="VEuPathDB" id="TriTrypDB:LMJLV39_060013000"/>
<evidence type="ECO:0000256" key="1">
    <source>
        <dbReference type="SAM" id="MobiDB-lite"/>
    </source>
</evidence>
<dbReference type="EMBL" id="FR796402">
    <property type="protein sequence ID" value="CAJ02117.1"/>
    <property type="molecule type" value="Genomic_DNA"/>
</dbReference>
<feature type="region of interest" description="Disordered" evidence="1">
    <location>
        <begin position="214"/>
        <end position="241"/>
    </location>
</feature>
<protein>
    <submittedName>
        <fullName evidence="2">Uncharacterized protein</fullName>
    </submittedName>
</protein>
<feature type="compositionally biased region" description="Basic residues" evidence="1">
    <location>
        <begin position="26"/>
        <end position="38"/>
    </location>
</feature>
<dbReference type="HOGENOM" id="CLU_516280_0_0_1"/>
<keyword evidence="3" id="KW-1185">Reference proteome</keyword>
<reference evidence="2 3" key="2">
    <citation type="journal article" date="2011" name="Genome Res.">
        <title>Chromosome and gene copy number variation allow major structural change between species and strains of Leishmania.</title>
        <authorList>
            <person name="Rogers M.B."/>
            <person name="Hilley J.D."/>
            <person name="Dickens N.J."/>
            <person name="Wilkes J."/>
            <person name="Bates P.A."/>
            <person name="Depledge D.P."/>
            <person name="Harris D."/>
            <person name="Her Y."/>
            <person name="Herzyk P."/>
            <person name="Imamura H."/>
            <person name="Otto T.D."/>
            <person name="Sanders M."/>
            <person name="Seeger K."/>
            <person name="Dujardin J.C."/>
            <person name="Berriman M."/>
            <person name="Smith D.F."/>
            <person name="Hertz-Fowler C."/>
            <person name="Mottram J.C."/>
        </authorList>
    </citation>
    <scope>NUCLEOTIDE SEQUENCE [LARGE SCALE GENOMIC DNA]</scope>
    <source>
        <strain evidence="3">MHOM/IL/81/Friedlin</strain>
    </source>
</reference>
<feature type="compositionally biased region" description="Basic and acidic residues" evidence="1">
    <location>
        <begin position="518"/>
        <end position="528"/>
    </location>
</feature>
<proteinExistence type="predicted"/>
<dbReference type="RefSeq" id="XP_001680842.1">
    <property type="nucleotide sequence ID" value="XM_001680790.1"/>
</dbReference>
<dbReference type="VEuPathDB" id="TriTrypDB:LmjF.06.0710"/>
<evidence type="ECO:0000313" key="2">
    <source>
        <dbReference type="EMBL" id="CAJ02117.1"/>
    </source>
</evidence>
<organism evidence="2 3">
    <name type="scientific">Leishmania major</name>
    <dbReference type="NCBI Taxonomy" id="5664"/>
    <lineage>
        <taxon>Eukaryota</taxon>
        <taxon>Discoba</taxon>
        <taxon>Euglenozoa</taxon>
        <taxon>Kinetoplastea</taxon>
        <taxon>Metakinetoplastina</taxon>
        <taxon>Trypanosomatida</taxon>
        <taxon>Trypanosomatidae</taxon>
        <taxon>Leishmaniinae</taxon>
        <taxon>Leishmania</taxon>
    </lineage>
</organism>
<dbReference type="InParanoid" id="Q4QJ06"/>